<proteinExistence type="predicted"/>
<protein>
    <submittedName>
        <fullName evidence="1">Uncharacterized protein</fullName>
    </submittedName>
</protein>
<accession>A0A7W7ZBU5</accession>
<reference evidence="1 2" key="1">
    <citation type="submission" date="2020-08" db="EMBL/GenBank/DDBJ databases">
        <title>Genomic Encyclopedia of Type Strains, Phase IV (KMG-V): Genome sequencing to study the core and pangenomes of soil and plant-associated prokaryotes.</title>
        <authorList>
            <person name="Whitman W."/>
        </authorList>
    </citation>
    <scope>NUCLEOTIDE SEQUENCE [LARGE SCALE GENOMIC DNA]</scope>
    <source>
        <strain evidence="1 2">M8UP14</strain>
    </source>
</reference>
<keyword evidence="2" id="KW-1185">Reference proteome</keyword>
<evidence type="ECO:0000313" key="2">
    <source>
        <dbReference type="Proteomes" id="UP000540989"/>
    </source>
</evidence>
<name>A0A7W7ZBU5_9BACT</name>
<evidence type="ECO:0000313" key="1">
    <source>
        <dbReference type="EMBL" id="MBB5056932.1"/>
    </source>
</evidence>
<dbReference type="EMBL" id="JACHIP010000002">
    <property type="protein sequence ID" value="MBB5056932.1"/>
    <property type="molecule type" value="Genomic_DNA"/>
</dbReference>
<organism evidence="1 2">
    <name type="scientific">Granulicella aggregans</name>
    <dbReference type="NCBI Taxonomy" id="474949"/>
    <lineage>
        <taxon>Bacteria</taxon>
        <taxon>Pseudomonadati</taxon>
        <taxon>Acidobacteriota</taxon>
        <taxon>Terriglobia</taxon>
        <taxon>Terriglobales</taxon>
        <taxon>Acidobacteriaceae</taxon>
        <taxon>Granulicella</taxon>
    </lineage>
</organism>
<dbReference type="AlphaFoldDB" id="A0A7W7ZBU5"/>
<comment type="caution">
    <text evidence="1">The sequence shown here is derived from an EMBL/GenBank/DDBJ whole genome shotgun (WGS) entry which is preliminary data.</text>
</comment>
<sequence>MSKSLVSSRSFTDEEAGTFWLEQNGAKTSNWAKFASRGHAVAWEFGTNRRYTGRMLFYQISLRARTGRSRSLPPIVQRFRFALGSPGLGREANLGFHK</sequence>
<dbReference type="Proteomes" id="UP000540989">
    <property type="component" value="Unassembled WGS sequence"/>
</dbReference>
<gene>
    <name evidence="1" type="ORF">HDF16_001617</name>
</gene>